<dbReference type="Proteomes" id="UP000199306">
    <property type="component" value="Unassembled WGS sequence"/>
</dbReference>
<dbReference type="STRING" id="1079859.SAMN04515674_11986"/>
<keyword evidence="3" id="KW-1185">Reference proteome</keyword>
<sequence>MDIIITISILSVLGYIAVIHRNRIDDSESYLNILSVFGLIVYGVWLIRNFIVFFKNDYGKSFTIGWYAMEFLLIYSTAILVLFYWILKKLS</sequence>
<reference evidence="2 3" key="1">
    <citation type="submission" date="2016-10" db="EMBL/GenBank/DDBJ databases">
        <authorList>
            <person name="de Groot N.N."/>
        </authorList>
    </citation>
    <scope>NUCLEOTIDE SEQUENCE [LARGE SCALE GENOMIC DNA]</scope>
    <source>
        <strain evidence="3">E92,LMG 26720,CCM 7988</strain>
    </source>
</reference>
<protein>
    <submittedName>
        <fullName evidence="2">Uncharacterized protein</fullName>
    </submittedName>
</protein>
<organism evidence="2 3">
    <name type="scientific">Pseudarcicella hirudinis</name>
    <dbReference type="NCBI Taxonomy" id="1079859"/>
    <lineage>
        <taxon>Bacteria</taxon>
        <taxon>Pseudomonadati</taxon>
        <taxon>Bacteroidota</taxon>
        <taxon>Cytophagia</taxon>
        <taxon>Cytophagales</taxon>
        <taxon>Flectobacillaceae</taxon>
        <taxon>Pseudarcicella</taxon>
    </lineage>
</organism>
<evidence type="ECO:0000256" key="1">
    <source>
        <dbReference type="SAM" id="Phobius"/>
    </source>
</evidence>
<name>A0A1I5YKX2_9BACT</name>
<feature type="transmembrane region" description="Helical" evidence="1">
    <location>
        <begin position="66"/>
        <end position="87"/>
    </location>
</feature>
<proteinExistence type="predicted"/>
<feature type="transmembrane region" description="Helical" evidence="1">
    <location>
        <begin position="31"/>
        <end position="54"/>
    </location>
</feature>
<keyword evidence="1" id="KW-0472">Membrane</keyword>
<keyword evidence="1" id="KW-1133">Transmembrane helix</keyword>
<evidence type="ECO:0000313" key="2">
    <source>
        <dbReference type="EMBL" id="SFQ44848.1"/>
    </source>
</evidence>
<dbReference type="AlphaFoldDB" id="A0A1I5YKX2"/>
<dbReference type="EMBL" id="FOXH01000019">
    <property type="protein sequence ID" value="SFQ44848.1"/>
    <property type="molecule type" value="Genomic_DNA"/>
</dbReference>
<accession>A0A1I5YKX2</accession>
<keyword evidence="1" id="KW-0812">Transmembrane</keyword>
<gene>
    <name evidence="2" type="ORF">SAMN04515674_11986</name>
</gene>
<evidence type="ECO:0000313" key="3">
    <source>
        <dbReference type="Proteomes" id="UP000199306"/>
    </source>
</evidence>